<dbReference type="AlphaFoldDB" id="A0A3M3X5B9"/>
<dbReference type="PANTHER" id="PTHR42747">
    <property type="entry name" value="NITRONATE MONOOXYGENASE-RELATED"/>
    <property type="match status" value="1"/>
</dbReference>
<organism evidence="12 13">
    <name type="scientific">Pseudomonas marginalis pv. marginalis</name>
    <dbReference type="NCBI Taxonomy" id="97473"/>
    <lineage>
        <taxon>Bacteria</taxon>
        <taxon>Pseudomonadati</taxon>
        <taxon>Pseudomonadota</taxon>
        <taxon>Gammaproteobacteria</taxon>
        <taxon>Pseudomonadales</taxon>
        <taxon>Pseudomonadaceae</taxon>
        <taxon>Pseudomonas</taxon>
    </lineage>
</organism>
<comment type="cofactor">
    <cofactor evidence="1">
        <name>FMN</name>
        <dbReference type="ChEBI" id="CHEBI:58210"/>
    </cofactor>
</comment>
<dbReference type="EMBL" id="RBQF01000188">
    <property type="protein sequence ID" value="RMP08433.1"/>
    <property type="molecule type" value="Genomic_DNA"/>
</dbReference>
<keyword evidence="3" id="KW-0216">Detoxification</keyword>
<evidence type="ECO:0000256" key="9">
    <source>
        <dbReference type="ARBA" id="ARBA00031155"/>
    </source>
</evidence>
<keyword evidence="13" id="KW-1185">Reference proteome</keyword>
<dbReference type="GO" id="GO:0000166">
    <property type="term" value="F:nucleotide binding"/>
    <property type="evidence" value="ECO:0007669"/>
    <property type="project" value="UniProtKB-KW"/>
</dbReference>
<protein>
    <recommendedName>
        <fullName evidence="11">Nitronate monooxygenase</fullName>
    </recommendedName>
    <alternativeName>
        <fullName evidence="9">Propionate 3-nitronate monooxygenase</fullName>
    </alternativeName>
</protein>
<dbReference type="GO" id="GO:0009636">
    <property type="term" value="P:response to toxic substance"/>
    <property type="evidence" value="ECO:0007669"/>
    <property type="project" value="UniProtKB-KW"/>
</dbReference>
<evidence type="ECO:0000256" key="3">
    <source>
        <dbReference type="ARBA" id="ARBA00022575"/>
    </source>
</evidence>
<keyword evidence="7" id="KW-0560">Oxidoreductase</keyword>
<dbReference type="SUPFAM" id="SSF51412">
    <property type="entry name" value="Inosine monophosphate dehydrogenase (IMPDH)"/>
    <property type="match status" value="1"/>
</dbReference>
<keyword evidence="6" id="KW-0547">Nucleotide-binding</keyword>
<evidence type="ECO:0000313" key="13">
    <source>
        <dbReference type="Proteomes" id="UP000276587"/>
    </source>
</evidence>
<comment type="caution">
    <text evidence="12">The sequence shown here is derived from an EMBL/GenBank/DDBJ whole genome shotgun (WGS) entry which is preliminary data.</text>
</comment>
<evidence type="ECO:0000256" key="2">
    <source>
        <dbReference type="ARBA" id="ARBA00009881"/>
    </source>
</evidence>
<dbReference type="GO" id="GO:0018580">
    <property type="term" value="F:nitronate monooxygenase activity"/>
    <property type="evidence" value="ECO:0007669"/>
    <property type="project" value="InterPro"/>
</dbReference>
<keyword evidence="5" id="KW-0288">FMN</keyword>
<evidence type="ECO:0000256" key="6">
    <source>
        <dbReference type="ARBA" id="ARBA00022741"/>
    </source>
</evidence>
<evidence type="ECO:0000256" key="4">
    <source>
        <dbReference type="ARBA" id="ARBA00022630"/>
    </source>
</evidence>
<evidence type="ECO:0000256" key="7">
    <source>
        <dbReference type="ARBA" id="ARBA00023002"/>
    </source>
</evidence>
<evidence type="ECO:0000256" key="10">
    <source>
        <dbReference type="ARBA" id="ARBA00049401"/>
    </source>
</evidence>
<gene>
    <name evidence="12" type="ORF">ALQ29_01564</name>
</gene>
<dbReference type="CDD" id="cd04730">
    <property type="entry name" value="NPD_like"/>
    <property type="match status" value="1"/>
</dbReference>
<dbReference type="PANTHER" id="PTHR42747:SF3">
    <property type="entry name" value="NITRONATE MONOOXYGENASE-RELATED"/>
    <property type="match status" value="1"/>
</dbReference>
<proteinExistence type="inferred from homology"/>
<name>A0A3M3X5B9_PSEMA</name>
<dbReference type="FunFam" id="3.20.20.70:FF:000154">
    <property type="entry name" value="Probable nitronate monooxygenase"/>
    <property type="match status" value="1"/>
</dbReference>
<evidence type="ECO:0000256" key="5">
    <source>
        <dbReference type="ARBA" id="ARBA00022643"/>
    </source>
</evidence>
<comment type="catalytic activity">
    <reaction evidence="10">
        <text>3 propionate 3-nitronate + 3 O2 + H2O = 3 3-oxopropanoate + 2 nitrate + nitrite + H2O2 + 3 H(+)</text>
        <dbReference type="Rhea" id="RHEA:57332"/>
        <dbReference type="ChEBI" id="CHEBI:15377"/>
        <dbReference type="ChEBI" id="CHEBI:15378"/>
        <dbReference type="ChEBI" id="CHEBI:15379"/>
        <dbReference type="ChEBI" id="CHEBI:16240"/>
        <dbReference type="ChEBI" id="CHEBI:16301"/>
        <dbReference type="ChEBI" id="CHEBI:17632"/>
        <dbReference type="ChEBI" id="CHEBI:33190"/>
        <dbReference type="ChEBI" id="CHEBI:136067"/>
    </reaction>
</comment>
<dbReference type="Pfam" id="PF03060">
    <property type="entry name" value="NMO"/>
    <property type="match status" value="1"/>
</dbReference>
<dbReference type="InterPro" id="IPR013785">
    <property type="entry name" value="Aldolase_TIM"/>
</dbReference>
<dbReference type="Gene3D" id="3.20.20.70">
    <property type="entry name" value="Aldolase class I"/>
    <property type="match status" value="1"/>
</dbReference>
<comment type="similarity">
    <text evidence="2">Belongs to the nitronate monooxygenase family. NMO class I subfamily.</text>
</comment>
<evidence type="ECO:0000256" key="8">
    <source>
        <dbReference type="ARBA" id="ARBA00023033"/>
    </source>
</evidence>
<evidence type="ECO:0000256" key="11">
    <source>
        <dbReference type="ARBA" id="ARBA00067136"/>
    </source>
</evidence>
<dbReference type="InterPro" id="IPR004136">
    <property type="entry name" value="NMO"/>
</dbReference>
<dbReference type="Proteomes" id="UP000276587">
    <property type="component" value="Unassembled WGS sequence"/>
</dbReference>
<reference evidence="12 13" key="1">
    <citation type="submission" date="2018-08" db="EMBL/GenBank/DDBJ databases">
        <title>Recombination of ecologically and evolutionarily significant loci maintains genetic cohesion in the Pseudomonas syringae species complex.</title>
        <authorList>
            <person name="Dillon M."/>
            <person name="Thakur S."/>
            <person name="Almeida R.N.D."/>
            <person name="Weir B.S."/>
            <person name="Guttman D.S."/>
        </authorList>
    </citation>
    <scope>NUCLEOTIDE SEQUENCE [LARGE SCALE GENOMIC DNA]</scope>
    <source>
        <strain evidence="12 13">ICMP 3555</strain>
    </source>
</reference>
<keyword evidence="8" id="KW-0503">Monooxygenase</keyword>
<evidence type="ECO:0000256" key="1">
    <source>
        <dbReference type="ARBA" id="ARBA00001917"/>
    </source>
</evidence>
<sequence length="369" mass="39114">MALLQQRKASLTLETHPMSTWPDTRILDLLGIDVPIIQAPMAVGTTTAMVIAANAAGALGSLPAAALSIEQLRDALSTIRQAGARPINVNFFCHQPPAPDAARDQHWKALLEPYYRELGADYDAPTPVSNREPFNEAACQVVEEFRPEVVSFHFGLPEKSLLDRVKASGAKVLSSATTVEEALWLEQHGCDAIIAMGSEAGGHRGLFLSDDLNTQIGLFALVPQVVDAVSVPVIAAGGIGDARGIVAAFALGASAVQIGTAYLFTPEAHVTASHHHALRHAQASETALTNLFTGRPARGIVNRVMRELGAINPAAPAFPTSGGALIPLKAKDEAGFSNLWSGQALRLGKDITTYELTRELAEQALAKFN</sequence>
<evidence type="ECO:0000313" key="12">
    <source>
        <dbReference type="EMBL" id="RMP08433.1"/>
    </source>
</evidence>
<accession>A0A3M3X5B9</accession>
<keyword evidence="4" id="KW-0285">Flavoprotein</keyword>